<name>A0AAV0JD71_9ROSI</name>
<gene>
    <name evidence="1" type="ORF">LITE_LOCUS13734</name>
</gene>
<dbReference type="AlphaFoldDB" id="A0AAV0JD71"/>
<dbReference type="EMBL" id="CAMGYJ010000004">
    <property type="protein sequence ID" value="CAI0407886.1"/>
    <property type="molecule type" value="Genomic_DNA"/>
</dbReference>
<protein>
    <recommendedName>
        <fullName evidence="3">ParB/Sulfiredoxin domain-containing protein</fullName>
    </recommendedName>
</protein>
<evidence type="ECO:0000313" key="1">
    <source>
        <dbReference type="EMBL" id="CAI0407886.1"/>
    </source>
</evidence>
<accession>A0AAV0JD71</accession>
<reference evidence="1" key="1">
    <citation type="submission" date="2022-08" db="EMBL/GenBank/DDBJ databases">
        <authorList>
            <person name="Gutierrez-Valencia J."/>
        </authorList>
    </citation>
    <scope>NUCLEOTIDE SEQUENCE</scope>
</reference>
<proteinExistence type="predicted"/>
<sequence>MIDKETSERKKWDHLEGGSQLLEVDGGHKRLAAIVEVRSSKL</sequence>
<dbReference type="Proteomes" id="UP001154282">
    <property type="component" value="Unassembled WGS sequence"/>
</dbReference>
<keyword evidence="2" id="KW-1185">Reference proteome</keyword>
<evidence type="ECO:0000313" key="2">
    <source>
        <dbReference type="Proteomes" id="UP001154282"/>
    </source>
</evidence>
<comment type="caution">
    <text evidence="1">The sequence shown here is derived from an EMBL/GenBank/DDBJ whole genome shotgun (WGS) entry which is preliminary data.</text>
</comment>
<evidence type="ECO:0008006" key="3">
    <source>
        <dbReference type="Google" id="ProtNLM"/>
    </source>
</evidence>
<organism evidence="1 2">
    <name type="scientific">Linum tenue</name>
    <dbReference type="NCBI Taxonomy" id="586396"/>
    <lineage>
        <taxon>Eukaryota</taxon>
        <taxon>Viridiplantae</taxon>
        <taxon>Streptophyta</taxon>
        <taxon>Embryophyta</taxon>
        <taxon>Tracheophyta</taxon>
        <taxon>Spermatophyta</taxon>
        <taxon>Magnoliopsida</taxon>
        <taxon>eudicotyledons</taxon>
        <taxon>Gunneridae</taxon>
        <taxon>Pentapetalae</taxon>
        <taxon>rosids</taxon>
        <taxon>fabids</taxon>
        <taxon>Malpighiales</taxon>
        <taxon>Linaceae</taxon>
        <taxon>Linum</taxon>
    </lineage>
</organism>